<evidence type="ECO:0000256" key="1">
    <source>
        <dbReference type="ARBA" id="ARBA00007381"/>
    </source>
</evidence>
<dbReference type="Gene3D" id="3.30.420.40">
    <property type="match status" value="2"/>
</dbReference>
<dbReference type="GO" id="GO:0140662">
    <property type="term" value="F:ATP-dependent protein folding chaperone"/>
    <property type="evidence" value="ECO:0007669"/>
    <property type="project" value="InterPro"/>
</dbReference>
<reference evidence="8" key="1">
    <citation type="submission" date="2022-11" db="UniProtKB">
        <authorList>
            <consortium name="WormBaseParasite"/>
        </authorList>
    </citation>
    <scope>IDENTIFICATION</scope>
</reference>
<evidence type="ECO:0000256" key="5">
    <source>
        <dbReference type="ARBA" id="ARBA00040503"/>
    </source>
</evidence>
<evidence type="ECO:0000256" key="6">
    <source>
        <dbReference type="SAM" id="MobiDB-lite"/>
    </source>
</evidence>
<evidence type="ECO:0000313" key="8">
    <source>
        <dbReference type="WBParaSite" id="ACRNAN_scaffold2723.g14593.t1"/>
    </source>
</evidence>
<dbReference type="PANTHER" id="PTHR45639:SF3">
    <property type="entry name" value="HYPOXIA UP-REGULATED PROTEIN 1"/>
    <property type="match status" value="1"/>
</dbReference>
<feature type="region of interest" description="Disordered" evidence="6">
    <location>
        <begin position="1132"/>
        <end position="1163"/>
    </location>
</feature>
<evidence type="ECO:0000256" key="3">
    <source>
        <dbReference type="ARBA" id="ARBA00022840"/>
    </source>
</evidence>
<dbReference type="Pfam" id="PF00012">
    <property type="entry name" value="HSP70"/>
    <property type="match status" value="1"/>
</dbReference>
<dbReference type="InterPro" id="IPR043129">
    <property type="entry name" value="ATPase_NBD"/>
</dbReference>
<dbReference type="SUPFAM" id="SSF53067">
    <property type="entry name" value="Actin-like ATPase domain"/>
    <property type="match status" value="2"/>
</dbReference>
<evidence type="ECO:0000313" key="7">
    <source>
        <dbReference type="Proteomes" id="UP000887540"/>
    </source>
</evidence>
<dbReference type="GO" id="GO:0005524">
    <property type="term" value="F:ATP binding"/>
    <property type="evidence" value="ECO:0007669"/>
    <property type="project" value="UniProtKB-KW"/>
</dbReference>
<evidence type="ECO:0000256" key="4">
    <source>
        <dbReference type="ARBA" id="ARBA00023186"/>
    </source>
</evidence>
<dbReference type="InterPro" id="IPR013126">
    <property type="entry name" value="Hsp_70_fam"/>
</dbReference>
<keyword evidence="3" id="KW-0067">ATP-binding</keyword>
<accession>A0A914DKE1</accession>
<dbReference type="WBParaSite" id="ACRNAN_scaffold2723.g14593.t1">
    <property type="protein sequence ID" value="ACRNAN_scaffold2723.g14593.t1"/>
    <property type="gene ID" value="ACRNAN_scaffold2723.g14593"/>
</dbReference>
<keyword evidence="4" id="KW-0143">Chaperone</keyword>
<keyword evidence="2" id="KW-0547">Nucleotide-binding</keyword>
<comment type="similarity">
    <text evidence="1">Belongs to the heat shock protein 70 family.</text>
</comment>
<protein>
    <recommendedName>
        <fullName evidence="5">Hypoxia up-regulated protein 1</fullName>
    </recommendedName>
</protein>
<dbReference type="GO" id="GO:0030968">
    <property type="term" value="P:endoplasmic reticulum unfolded protein response"/>
    <property type="evidence" value="ECO:0007669"/>
    <property type="project" value="TreeGrafter"/>
</dbReference>
<keyword evidence="7" id="KW-1185">Reference proteome</keyword>
<dbReference type="Gene3D" id="3.30.30.30">
    <property type="match status" value="1"/>
</dbReference>
<dbReference type="Proteomes" id="UP000887540">
    <property type="component" value="Unplaced"/>
</dbReference>
<dbReference type="GO" id="GO:0034663">
    <property type="term" value="C:endoplasmic reticulum chaperone complex"/>
    <property type="evidence" value="ECO:0007669"/>
    <property type="project" value="TreeGrafter"/>
</dbReference>
<dbReference type="Gene3D" id="3.90.640.10">
    <property type="entry name" value="Actin, Chain A, domain 4"/>
    <property type="match status" value="1"/>
</dbReference>
<name>A0A914DKE1_9BILA</name>
<dbReference type="AlphaFoldDB" id="A0A914DKE1"/>
<proteinExistence type="inferred from homology"/>
<dbReference type="PANTHER" id="PTHR45639">
    <property type="entry name" value="HSC70CB, ISOFORM G-RELATED"/>
    <property type="match status" value="1"/>
</dbReference>
<sequence length="1163" mass="133969">MDSILAIDLGAANVRLGIFEKGEAKVIKLANVKPNVIVGRYAMDSSPESIAYGATYVNLSSQSIWYNHPLHGKYSFTSETWTRQQVIATLLKEAIKLAKLPRKPENIIVVSVPDFADQHYRQLILQAAKLSNLNVELINHNIATALAYANVAKDFGDHNVLIINFGAGSMSASLFNKTQKKISLVSTAGSCTIGTEEFVLCLMEYYLKKISIIYRSDKKRLKTIRKEVCKVIEELSFSIETHFDSKIQPEYAVVLGASIKSAVLNKRLDEPIFQIPNYANQNIYVSLEHCEVSLVSAGAILPLNSGLEPDIEFKDSTQLSPNIPMSARSVDGTRTPIGTITTNGRQLYFSMDNNGVLNAWNDSTKLTVAVNLNFTTANLETHLLSEDSLKEVEKNMIQKECLQLLFYIARSVSGKVPNDNESAESLQNLITNYFQSSFNDIMRLEKTKICSEYVLLQNEIIDISLNLTQNKVVDESEVVRLVNQANNYILRLKCLAMMKELVQLVTGKTPPLPINEFRDIDALYNILCSHIKMELNSFEQFCKTNVHKDLKDVYQDLERYAKQLTLMKLIDKHIMIQLANEFNENVKQLNSLHRLVQLVYSITGQTQNGFIENTNVLLESLTSHFNSLFKAFCSLNDTKDYKDLHEIQEDLKSYAMQLYNGTTVEETQISCLLNNFGNIQNRLSCLQILVQIVYILYERETNEPKDPQTQFNLICGYLKGWDDYRKSKVYRDLFSMHDSLKEDARQLSNSIMVDERTSNIVSLAKLIKNEEGKLRSIQMFADIIKDLMNENIPIMEDKDFILKMHKKIMDHLNTMEAYIDEVRKTKEYKEFIVLKSEITTFIDQLINKQHVETSTIHQLICDIKEKFNCLRCIQLLVQVVQEFTGQSHNFYAMEEIKPTDLVHQLLKKLINTIDCYQILIDLIEYYAIKAIESFNIDNLIYILADVIDDRLKLYKDLKNFKEYKELCKLFTELRNEACKLTSVDHIDETNINHLRLQIKENECILLLKNLFKEIMDEKLTLSDLSFTNGLQNWIESLSKFFEKDLHDYAYLDETKEYKEFDYAQQELMNYAKQLSNMKMVDKQGLEDIMSRVKTLQKYLKQMKNKIKPKNVPNERKRYDDVDTSQAYSIPRSTVATERGSRDEVMEVDTSQGSSSHYSWRPSI</sequence>
<feature type="compositionally biased region" description="Polar residues" evidence="6">
    <location>
        <begin position="1148"/>
        <end position="1157"/>
    </location>
</feature>
<organism evidence="7 8">
    <name type="scientific">Acrobeloides nanus</name>
    <dbReference type="NCBI Taxonomy" id="290746"/>
    <lineage>
        <taxon>Eukaryota</taxon>
        <taxon>Metazoa</taxon>
        <taxon>Ecdysozoa</taxon>
        <taxon>Nematoda</taxon>
        <taxon>Chromadorea</taxon>
        <taxon>Rhabditida</taxon>
        <taxon>Tylenchina</taxon>
        <taxon>Cephalobomorpha</taxon>
        <taxon>Cephaloboidea</taxon>
        <taxon>Cephalobidae</taxon>
        <taxon>Acrobeloides</taxon>
    </lineage>
</organism>
<evidence type="ECO:0000256" key="2">
    <source>
        <dbReference type="ARBA" id="ARBA00022741"/>
    </source>
</evidence>